<reference evidence="2 3" key="1">
    <citation type="submission" date="2021-04" db="EMBL/GenBank/DDBJ databases">
        <authorList>
            <person name="Bliznina A."/>
        </authorList>
    </citation>
    <scope>NUCLEOTIDE SEQUENCE [LARGE SCALE GENOMIC DNA]</scope>
</reference>
<evidence type="ECO:0000313" key="3">
    <source>
        <dbReference type="Proteomes" id="UP001158576"/>
    </source>
</evidence>
<evidence type="ECO:0000313" key="2">
    <source>
        <dbReference type="EMBL" id="CAG5080759.1"/>
    </source>
</evidence>
<accession>A0ABN7RSA5</accession>
<feature type="domain" description="Superoxide dismutase copper/zinc binding" evidence="1">
    <location>
        <begin position="179"/>
        <end position="324"/>
    </location>
</feature>
<dbReference type="SUPFAM" id="SSF49329">
    <property type="entry name" value="Cu,Zn superoxide dismutase-like"/>
    <property type="match status" value="2"/>
</dbReference>
<evidence type="ECO:0000259" key="1">
    <source>
        <dbReference type="Pfam" id="PF00080"/>
    </source>
</evidence>
<dbReference type="Gene3D" id="2.60.40.200">
    <property type="entry name" value="Superoxide dismutase, copper/zinc binding domain"/>
    <property type="match status" value="2"/>
</dbReference>
<protein>
    <submittedName>
        <fullName evidence="2">Oidioi.mRNA.OKI2018_I69.PAR.g9701.t1.cds</fullName>
    </submittedName>
</protein>
<dbReference type="PANTHER" id="PTHR10003">
    <property type="entry name" value="SUPEROXIDE DISMUTASE CU-ZN -RELATED"/>
    <property type="match status" value="1"/>
</dbReference>
<dbReference type="InterPro" id="IPR001424">
    <property type="entry name" value="SOD_Cu_Zn_dom"/>
</dbReference>
<dbReference type="EMBL" id="OU015568">
    <property type="protein sequence ID" value="CAG5080759.1"/>
    <property type="molecule type" value="Genomic_DNA"/>
</dbReference>
<dbReference type="InterPro" id="IPR024134">
    <property type="entry name" value="SOD_Cu/Zn_/chaperone"/>
</dbReference>
<dbReference type="Proteomes" id="UP001158576">
    <property type="component" value="Chromosome PAR"/>
</dbReference>
<name>A0ABN7RSA5_OIKDI</name>
<gene>
    <name evidence="2" type="ORF">OKIOD_LOCUS1259</name>
</gene>
<organism evidence="2 3">
    <name type="scientific">Oikopleura dioica</name>
    <name type="common">Tunicate</name>
    <dbReference type="NCBI Taxonomy" id="34765"/>
    <lineage>
        <taxon>Eukaryota</taxon>
        <taxon>Metazoa</taxon>
        <taxon>Chordata</taxon>
        <taxon>Tunicata</taxon>
        <taxon>Appendicularia</taxon>
        <taxon>Copelata</taxon>
        <taxon>Oikopleuridae</taxon>
        <taxon>Oikopleura</taxon>
    </lineage>
</organism>
<dbReference type="InterPro" id="IPR036423">
    <property type="entry name" value="SOD-like_Cu/Zn_dom_sf"/>
</dbReference>
<feature type="domain" description="Superoxide dismutase copper/zinc binding" evidence="1">
    <location>
        <begin position="341"/>
        <end position="477"/>
    </location>
</feature>
<proteinExistence type="predicted"/>
<sequence length="481" mass="50154">MKLSTLFVPAAFAGKCENWKNDAVAANPLENGSWSCEKPGKKRFVCKASCNAGSIAGFKKWKMDVSCADGSTTIKSRAANGMTPSLTCSASDQCDGLSAANGDLILKRTGSMRKSFQLKCNGAKKNASKSRVNCNRATGDVSAPGIPDFATHCQNDVLPEKYYCDFNSGTDASSGSLDGAVYMAQTDSGVNFSGSISSADEVWDAGYHGFHVHANASPLNNEAGQCKGAGGHFGLAGQIHGAPTDSYPDRHVGDIANVFATENGDGTRTAPVDVTDAKVSLNPDSVLFIGDKSIVVHANIDDHNPTDDPSSTGAAGSRPGCCTIKPVRYTCDFVGAGADLSGQITFKYEGDQVRVTGTISASSNFDDGLHGFHVHANAATANSCSDAGGHFKWSDDEIHGAPEDTPPNRHAGDLGNINVVDGVAEVNILDHVVSLIPGEDYFIGDRAIVVHKFHDDANPTDDPSSTGAAGARLGCCILNRA</sequence>
<keyword evidence="3" id="KW-1185">Reference proteome</keyword>
<dbReference type="Pfam" id="PF00080">
    <property type="entry name" value="Sod_Cu"/>
    <property type="match status" value="2"/>
</dbReference>